<keyword evidence="1" id="KW-0812">Transmembrane</keyword>
<evidence type="ECO:0000313" key="3">
    <source>
        <dbReference type="Proteomes" id="UP000195521"/>
    </source>
</evidence>
<keyword evidence="1" id="KW-1133">Transmembrane helix</keyword>
<reference evidence="3" key="1">
    <citation type="submission" date="2017-04" db="EMBL/GenBank/DDBJ databases">
        <title>Plasmodium gonderi genome.</title>
        <authorList>
            <person name="Arisue N."/>
            <person name="Honma H."/>
            <person name="Kawai S."/>
            <person name="Tougan T."/>
            <person name="Tanabe K."/>
            <person name="Horii T."/>
        </authorList>
    </citation>
    <scope>NUCLEOTIDE SEQUENCE [LARGE SCALE GENOMIC DNA]</scope>
    <source>
        <strain evidence="3">ATCC 30045</strain>
    </source>
</reference>
<organism evidence="2 3">
    <name type="scientific">Plasmodium gonderi</name>
    <dbReference type="NCBI Taxonomy" id="77519"/>
    <lineage>
        <taxon>Eukaryota</taxon>
        <taxon>Sar</taxon>
        <taxon>Alveolata</taxon>
        <taxon>Apicomplexa</taxon>
        <taxon>Aconoidasida</taxon>
        <taxon>Haemosporida</taxon>
        <taxon>Plasmodiidae</taxon>
        <taxon>Plasmodium</taxon>
        <taxon>Plasmodium (Plasmodium)</taxon>
    </lineage>
</organism>
<dbReference type="GeneID" id="39744878"/>
<dbReference type="RefSeq" id="XP_028546659.1">
    <property type="nucleotide sequence ID" value="XM_028690858.1"/>
</dbReference>
<feature type="transmembrane region" description="Helical" evidence="1">
    <location>
        <begin position="240"/>
        <end position="264"/>
    </location>
</feature>
<keyword evidence="1" id="KW-0472">Membrane</keyword>
<accession>A0A1Y1JPA2</accession>
<dbReference type="OrthoDB" id="383056at2759"/>
<dbReference type="EMBL" id="BDQF01000097">
    <property type="protein sequence ID" value="GAW84070.1"/>
    <property type="molecule type" value="Genomic_DNA"/>
</dbReference>
<dbReference type="Proteomes" id="UP000195521">
    <property type="component" value="Unassembled WGS sequence"/>
</dbReference>
<gene>
    <name evidence="2" type="ORF">PGO_000910</name>
</gene>
<evidence type="ECO:0000313" key="2">
    <source>
        <dbReference type="EMBL" id="GAW84070.1"/>
    </source>
</evidence>
<proteinExistence type="predicted"/>
<name>A0A1Y1JPA2_PLAGO</name>
<evidence type="ECO:0000256" key="1">
    <source>
        <dbReference type="SAM" id="Phobius"/>
    </source>
</evidence>
<comment type="caution">
    <text evidence="2">The sequence shown here is derived from an EMBL/GenBank/DDBJ whole genome shotgun (WGS) entry which is preliminary data.</text>
</comment>
<protein>
    <submittedName>
        <fullName evidence="2">Variable surface protein</fullName>
    </submittedName>
</protein>
<keyword evidence="3" id="KW-1185">Reference proteome</keyword>
<sequence length="305" mass="36149">MIHEINESIYGFVNSLFPECKEAIEENRAHELTNYWDAHCQKINDFSEVVKSDVKNTICPQVMLYLYKIYSVQENPLKEVGFKYIYYWLYKDHLKEGKKSSDIKTLYEELLKVYNDFSKNVSNIDFYQKNKSDDELENLKDIYDLNIKLQSIQNTSYCNINNRCDCAEQCAKIYNRLKSACISHYDHNLHNVLDKYRNKFIDLELNSTCDNILHLILPLSQDNKQMIISSKSSIVFPRTIPIFVMLILSFFLFLVYKFSPYGLWMKHKIKSIKKKGNNDDEISKIMEFSEIYNDLSMNSNYNLSF</sequence>
<dbReference type="AlphaFoldDB" id="A0A1Y1JPA2"/>